<dbReference type="Pfam" id="PF00188">
    <property type="entry name" value="CAP"/>
    <property type="match status" value="1"/>
</dbReference>
<accession>A0A9P6PYH4</accession>
<dbReference type="SMART" id="SM00198">
    <property type="entry name" value="SCP"/>
    <property type="match status" value="1"/>
</dbReference>
<dbReference type="OrthoDB" id="337038at2759"/>
<feature type="domain" description="SCP" evidence="2">
    <location>
        <begin position="27"/>
        <end position="161"/>
    </location>
</feature>
<feature type="signal peptide" evidence="1">
    <location>
        <begin position="1"/>
        <end position="21"/>
    </location>
</feature>
<keyword evidence="4" id="KW-1185">Reference proteome</keyword>
<name>A0A9P6PYH4_9FUNG</name>
<organism evidence="3 4">
    <name type="scientific">Actinomortierella ambigua</name>
    <dbReference type="NCBI Taxonomy" id="1343610"/>
    <lineage>
        <taxon>Eukaryota</taxon>
        <taxon>Fungi</taxon>
        <taxon>Fungi incertae sedis</taxon>
        <taxon>Mucoromycota</taxon>
        <taxon>Mortierellomycotina</taxon>
        <taxon>Mortierellomycetes</taxon>
        <taxon>Mortierellales</taxon>
        <taxon>Mortierellaceae</taxon>
        <taxon>Actinomortierella</taxon>
    </lineage>
</organism>
<protein>
    <recommendedName>
        <fullName evidence="2">SCP domain-containing protein</fullName>
    </recommendedName>
</protein>
<keyword evidence="1" id="KW-0732">Signal</keyword>
<evidence type="ECO:0000313" key="4">
    <source>
        <dbReference type="Proteomes" id="UP000807716"/>
    </source>
</evidence>
<reference evidence="3" key="1">
    <citation type="journal article" date="2020" name="Fungal Divers.">
        <title>Resolving the Mortierellaceae phylogeny through synthesis of multi-gene phylogenetics and phylogenomics.</title>
        <authorList>
            <person name="Vandepol N."/>
            <person name="Liber J."/>
            <person name="Desiro A."/>
            <person name="Na H."/>
            <person name="Kennedy M."/>
            <person name="Barry K."/>
            <person name="Grigoriev I.V."/>
            <person name="Miller A.N."/>
            <person name="O'Donnell K."/>
            <person name="Stajich J.E."/>
            <person name="Bonito G."/>
        </authorList>
    </citation>
    <scope>NUCLEOTIDE SEQUENCE</scope>
    <source>
        <strain evidence="3">BC1065</strain>
    </source>
</reference>
<dbReference type="InterPro" id="IPR001283">
    <property type="entry name" value="CRISP-related"/>
</dbReference>
<comment type="caution">
    <text evidence="3">The sequence shown here is derived from an EMBL/GenBank/DDBJ whole genome shotgun (WGS) entry which is preliminary data.</text>
</comment>
<gene>
    <name evidence="3" type="ORF">DFQ27_006612</name>
</gene>
<dbReference type="SUPFAM" id="SSF55797">
    <property type="entry name" value="PR-1-like"/>
    <property type="match status" value="1"/>
</dbReference>
<dbReference type="InterPro" id="IPR035940">
    <property type="entry name" value="CAP_sf"/>
</dbReference>
<dbReference type="PRINTS" id="PR00837">
    <property type="entry name" value="V5TPXLIKE"/>
</dbReference>
<dbReference type="Gene3D" id="3.40.33.10">
    <property type="entry name" value="CAP"/>
    <property type="match status" value="1"/>
</dbReference>
<dbReference type="EMBL" id="JAAAJB010000496">
    <property type="protein sequence ID" value="KAG0254794.1"/>
    <property type="molecule type" value="Genomic_DNA"/>
</dbReference>
<feature type="chain" id="PRO_5040200862" description="SCP domain-containing protein" evidence="1">
    <location>
        <begin position="22"/>
        <end position="177"/>
    </location>
</feature>
<evidence type="ECO:0000259" key="2">
    <source>
        <dbReference type="SMART" id="SM00198"/>
    </source>
</evidence>
<dbReference type="AlphaFoldDB" id="A0A9P6PYH4"/>
<sequence>MVKVASLFLASMAFLAAHSLAADADADFKNEVLTLHREYRARYGANPLTWSDDLYPATLEWANACSPQHSQPKSQYGEVMYSGDESYVTFAKGMEAWMDEASRYDYINPGFSGATGEFTQVVWKATTQVACAMVSCPARRKFRDALKNIVCHYYPPGNIYNQFRDNVGYPVQEAAQP</sequence>
<evidence type="ECO:0000313" key="3">
    <source>
        <dbReference type="EMBL" id="KAG0254794.1"/>
    </source>
</evidence>
<dbReference type="InterPro" id="IPR014044">
    <property type="entry name" value="CAP_dom"/>
</dbReference>
<dbReference type="PANTHER" id="PTHR10334">
    <property type="entry name" value="CYSTEINE-RICH SECRETORY PROTEIN-RELATED"/>
    <property type="match status" value="1"/>
</dbReference>
<evidence type="ECO:0000256" key="1">
    <source>
        <dbReference type="SAM" id="SignalP"/>
    </source>
</evidence>
<proteinExistence type="predicted"/>
<dbReference type="Proteomes" id="UP000807716">
    <property type="component" value="Unassembled WGS sequence"/>
</dbReference>